<feature type="region of interest" description="Disordered" evidence="3">
    <location>
        <begin position="1"/>
        <end position="152"/>
    </location>
</feature>
<feature type="compositionally biased region" description="Low complexity" evidence="3">
    <location>
        <begin position="142"/>
        <end position="152"/>
    </location>
</feature>
<evidence type="ECO:0000256" key="2">
    <source>
        <dbReference type="ARBA" id="ARBA00023242"/>
    </source>
</evidence>
<evidence type="ECO:0000256" key="1">
    <source>
        <dbReference type="ARBA" id="ARBA00004123"/>
    </source>
</evidence>
<dbReference type="InterPro" id="IPR000156">
    <property type="entry name" value="Ran_bind_dom"/>
</dbReference>
<feature type="region of interest" description="Disordered" evidence="3">
    <location>
        <begin position="340"/>
        <end position="360"/>
    </location>
</feature>
<reference evidence="5 6" key="1">
    <citation type="submission" date="2017-04" db="EMBL/GenBank/DDBJ databases">
        <title>Draft genome of the yeast Clavispora lusitaniae type strain CBS 6936.</title>
        <authorList>
            <person name="Durrens P."/>
            <person name="Klopp C."/>
            <person name="Biteau N."/>
            <person name="Fitton-Ouhabi V."/>
            <person name="Dementhon K."/>
            <person name="Accoceberry I."/>
            <person name="Sherman D.J."/>
            <person name="Noel T."/>
        </authorList>
    </citation>
    <scope>NUCLEOTIDE SEQUENCE [LARGE SCALE GENOMIC DNA]</scope>
    <source>
        <strain evidence="5 6">CBS 6936</strain>
    </source>
</reference>
<dbReference type="PROSITE" id="PS50196">
    <property type="entry name" value="RANBD1"/>
    <property type="match status" value="1"/>
</dbReference>
<dbReference type="PANTHER" id="PTHR23138:SF142">
    <property type="entry name" value="RAN-BINDING PROTEIN 3B-RELATED"/>
    <property type="match status" value="1"/>
</dbReference>
<feature type="compositionally biased region" description="Basic and acidic residues" evidence="3">
    <location>
        <begin position="121"/>
        <end position="141"/>
    </location>
</feature>
<feature type="compositionally biased region" description="Basic and acidic residues" evidence="3">
    <location>
        <begin position="40"/>
        <end position="51"/>
    </location>
</feature>
<proteinExistence type="predicted"/>
<evidence type="ECO:0000259" key="4">
    <source>
        <dbReference type="PROSITE" id="PS50196"/>
    </source>
</evidence>
<feature type="compositionally biased region" description="Basic and acidic residues" evidence="3">
    <location>
        <begin position="88"/>
        <end position="106"/>
    </location>
</feature>
<dbReference type="InterPro" id="IPR011993">
    <property type="entry name" value="PH-like_dom_sf"/>
</dbReference>
<dbReference type="SUPFAM" id="SSF50729">
    <property type="entry name" value="PH domain-like"/>
    <property type="match status" value="1"/>
</dbReference>
<dbReference type="InterPro" id="IPR045255">
    <property type="entry name" value="RanBP1-like"/>
</dbReference>
<comment type="caution">
    <text evidence="5">The sequence shown here is derived from an EMBL/GenBank/DDBJ whole genome shotgun (WGS) entry which is preliminary data.</text>
</comment>
<dbReference type="Gene3D" id="2.30.29.30">
    <property type="entry name" value="Pleckstrin-homology domain (PH domain)/Phosphotyrosine-binding domain (PTB)"/>
    <property type="match status" value="1"/>
</dbReference>
<comment type="subcellular location">
    <subcellularLocation>
        <location evidence="1">Nucleus</location>
    </subcellularLocation>
</comment>
<name>A0AA91Q0F8_CLALS</name>
<dbReference type="AlphaFoldDB" id="A0AA91Q0F8"/>
<evidence type="ECO:0000256" key="3">
    <source>
        <dbReference type="SAM" id="MobiDB-lite"/>
    </source>
</evidence>
<dbReference type="PANTHER" id="PTHR23138">
    <property type="entry name" value="RAN BINDING PROTEIN"/>
    <property type="match status" value="1"/>
</dbReference>
<sequence length="360" mass="39685">MPENPTLKRGLDATEEPEPKKSKGVSLDTKENNSVPVSADSKEETTSDIELKTNSNADEVEENVKDQAKADEDKSKVDEETSGATQETKSEAPKSKTNDAHVEHKPVFGSTSKFGNASIFDKMKDRPSIFDSKPEETKASESKFGSSSSSFGGSFGSSFGANSKFSNAFENSTKKKSFLDMPEEKQEETNSDTSTGTPKSTQQYKQIDLQAQEVKTGEENEKSIFSATAKLFELDLTNISGGWKERGLGPLHLNQSLDDPSQIRLVMRSQGLLRVILNYKITPSTTFIKGLEASLAPGKYTRINYVSSEGKLIQYLIKFANQNLRDELLEQVDALKKTMKETKEGEGKTVTEEKEATTKK</sequence>
<keyword evidence="2" id="KW-0539">Nucleus</keyword>
<feature type="compositionally biased region" description="Polar residues" evidence="3">
    <location>
        <begin position="191"/>
        <end position="203"/>
    </location>
</feature>
<protein>
    <submittedName>
        <fullName evidence="5">Ran-specific GTPase-activating protein</fullName>
    </submittedName>
</protein>
<feature type="compositionally biased region" description="Basic and acidic residues" evidence="3">
    <location>
        <begin position="62"/>
        <end position="79"/>
    </location>
</feature>
<feature type="domain" description="RanBD1" evidence="4">
    <location>
        <begin position="207"/>
        <end position="341"/>
    </location>
</feature>
<organism evidence="5 6">
    <name type="scientific">Clavispora lusitaniae</name>
    <name type="common">Candida lusitaniae</name>
    <dbReference type="NCBI Taxonomy" id="36911"/>
    <lineage>
        <taxon>Eukaryota</taxon>
        <taxon>Fungi</taxon>
        <taxon>Dikarya</taxon>
        <taxon>Ascomycota</taxon>
        <taxon>Saccharomycotina</taxon>
        <taxon>Pichiomycetes</taxon>
        <taxon>Metschnikowiaceae</taxon>
        <taxon>Clavispora</taxon>
    </lineage>
</organism>
<evidence type="ECO:0000313" key="5">
    <source>
        <dbReference type="EMBL" id="OVF08797.1"/>
    </source>
</evidence>
<gene>
    <name evidence="5" type="ORF">A9F13_07g02761</name>
</gene>
<dbReference type="Proteomes" id="UP000195602">
    <property type="component" value="Unassembled WGS sequence"/>
</dbReference>
<dbReference type="SMART" id="SM00160">
    <property type="entry name" value="RanBD"/>
    <property type="match status" value="1"/>
</dbReference>
<dbReference type="GO" id="GO:0005634">
    <property type="term" value="C:nucleus"/>
    <property type="evidence" value="ECO:0007669"/>
    <property type="project" value="UniProtKB-SubCell"/>
</dbReference>
<dbReference type="KEGG" id="clus:A9F13_07g02761"/>
<feature type="region of interest" description="Disordered" evidence="3">
    <location>
        <begin position="175"/>
        <end position="203"/>
    </location>
</feature>
<dbReference type="Pfam" id="PF00638">
    <property type="entry name" value="Ran_BP1"/>
    <property type="match status" value="1"/>
</dbReference>
<accession>A0AA91Q0F8</accession>
<dbReference type="EMBL" id="LYUB02000007">
    <property type="protein sequence ID" value="OVF08797.1"/>
    <property type="molecule type" value="Genomic_DNA"/>
</dbReference>
<evidence type="ECO:0000313" key="6">
    <source>
        <dbReference type="Proteomes" id="UP000195602"/>
    </source>
</evidence>
<feature type="compositionally biased region" description="Basic and acidic residues" evidence="3">
    <location>
        <begin position="9"/>
        <end position="21"/>
    </location>
</feature>
<dbReference type="GO" id="GO:0006607">
    <property type="term" value="P:NLS-bearing protein import into nucleus"/>
    <property type="evidence" value="ECO:0007669"/>
    <property type="project" value="TreeGrafter"/>
</dbReference>